<reference evidence="4 5" key="1">
    <citation type="submission" date="2018-11" db="EMBL/GenBank/DDBJ databases">
        <title>Genome assembly of Steccherinum ochraceum LE-BIN_3174, the white-rot fungus of the Steccherinaceae family (The Residual Polyporoid clade, Polyporales, Basidiomycota).</title>
        <authorList>
            <person name="Fedorova T.V."/>
            <person name="Glazunova O.A."/>
            <person name="Landesman E.O."/>
            <person name="Moiseenko K.V."/>
            <person name="Psurtseva N.V."/>
            <person name="Savinova O.S."/>
            <person name="Shakhova N.V."/>
            <person name="Tyazhelova T.V."/>
            <person name="Vasina D.V."/>
        </authorList>
    </citation>
    <scope>NUCLEOTIDE SEQUENCE [LARGE SCALE GENOMIC DNA]</scope>
    <source>
        <strain evidence="4 5">LE-BIN_3174</strain>
    </source>
</reference>
<feature type="transmembrane region" description="Helical" evidence="3">
    <location>
        <begin position="12"/>
        <end position="36"/>
    </location>
</feature>
<dbReference type="AlphaFoldDB" id="A0A4R0R8V4"/>
<comment type="pathway">
    <text evidence="1">Mycotoxin biosynthesis.</text>
</comment>
<dbReference type="PANTHER" id="PTHR33365:SF4">
    <property type="entry name" value="CYCLOCHLOROTINE BIOSYNTHESIS PROTEIN O"/>
    <property type="match status" value="1"/>
</dbReference>
<evidence type="ECO:0000256" key="1">
    <source>
        <dbReference type="ARBA" id="ARBA00004685"/>
    </source>
</evidence>
<dbReference type="OrthoDB" id="3687641at2759"/>
<dbReference type="InterPro" id="IPR021765">
    <property type="entry name" value="UstYa-like"/>
</dbReference>
<keyword evidence="3" id="KW-1133">Transmembrane helix</keyword>
<protein>
    <recommendedName>
        <fullName evidence="6">Oxidase ustYa</fullName>
    </recommendedName>
</protein>
<dbReference type="Pfam" id="PF11807">
    <property type="entry name" value="UstYa"/>
    <property type="match status" value="1"/>
</dbReference>
<comment type="caution">
    <text evidence="4">The sequence shown here is derived from an EMBL/GenBank/DDBJ whole genome shotgun (WGS) entry which is preliminary data.</text>
</comment>
<dbReference type="STRING" id="92696.A0A4R0R8V4"/>
<sequence length="204" mass="23688">MAFLTKLNKMSFSSLLISSTTLVNIMVFIATMYRLFAPQSAVDYSFIDRDNPLEMPTGPVPTVEMTFQESTRFTLTDDTSKPNWETLFTNQFGIGFQHLGPFHYRYISAAYHSLHCVFSMAEDFDKPDHIAHPSHHFIHCLMYMRQIFLCHADMTLESGDFMNKNFTLDRTGVTRECRDWSTVARWVDENFEEWATYNGVSVDN</sequence>
<gene>
    <name evidence="4" type="ORF">EIP91_004444</name>
</gene>
<dbReference type="Proteomes" id="UP000292702">
    <property type="component" value="Unassembled WGS sequence"/>
</dbReference>
<evidence type="ECO:0000256" key="3">
    <source>
        <dbReference type="SAM" id="Phobius"/>
    </source>
</evidence>
<organism evidence="4 5">
    <name type="scientific">Steccherinum ochraceum</name>
    <dbReference type="NCBI Taxonomy" id="92696"/>
    <lineage>
        <taxon>Eukaryota</taxon>
        <taxon>Fungi</taxon>
        <taxon>Dikarya</taxon>
        <taxon>Basidiomycota</taxon>
        <taxon>Agaricomycotina</taxon>
        <taxon>Agaricomycetes</taxon>
        <taxon>Polyporales</taxon>
        <taxon>Steccherinaceae</taxon>
        <taxon>Steccherinum</taxon>
    </lineage>
</organism>
<keyword evidence="3" id="KW-0812">Transmembrane</keyword>
<dbReference type="PANTHER" id="PTHR33365">
    <property type="entry name" value="YALI0B05434P"/>
    <property type="match status" value="1"/>
</dbReference>
<comment type="similarity">
    <text evidence="2">Belongs to the ustYa family.</text>
</comment>
<name>A0A4R0R8V4_9APHY</name>
<proteinExistence type="inferred from homology"/>
<keyword evidence="3" id="KW-0472">Membrane</keyword>
<keyword evidence="5" id="KW-1185">Reference proteome</keyword>
<evidence type="ECO:0008006" key="6">
    <source>
        <dbReference type="Google" id="ProtNLM"/>
    </source>
</evidence>
<accession>A0A4R0R8V4</accession>
<dbReference type="EMBL" id="RWJN01000250">
    <property type="protein sequence ID" value="TCD64210.1"/>
    <property type="molecule type" value="Genomic_DNA"/>
</dbReference>
<evidence type="ECO:0000313" key="4">
    <source>
        <dbReference type="EMBL" id="TCD64210.1"/>
    </source>
</evidence>
<evidence type="ECO:0000256" key="2">
    <source>
        <dbReference type="ARBA" id="ARBA00035112"/>
    </source>
</evidence>
<dbReference type="GO" id="GO:0043386">
    <property type="term" value="P:mycotoxin biosynthetic process"/>
    <property type="evidence" value="ECO:0007669"/>
    <property type="project" value="InterPro"/>
</dbReference>
<evidence type="ECO:0000313" key="5">
    <source>
        <dbReference type="Proteomes" id="UP000292702"/>
    </source>
</evidence>